<gene>
    <name evidence="1" type="ORF">SYNTR_0909</name>
</gene>
<dbReference type="Proteomes" id="UP000426444">
    <property type="component" value="Chromosome"/>
</dbReference>
<organism evidence="1 2">
    <name type="scientific">Candidatus Syntrophocurvum alkaliphilum</name>
    <dbReference type="NCBI Taxonomy" id="2293317"/>
    <lineage>
        <taxon>Bacteria</taxon>
        <taxon>Bacillati</taxon>
        <taxon>Bacillota</taxon>
        <taxon>Clostridia</taxon>
        <taxon>Eubacteriales</taxon>
        <taxon>Syntrophomonadaceae</taxon>
        <taxon>Candidatus Syntrophocurvum</taxon>
    </lineage>
</organism>
<evidence type="ECO:0000313" key="2">
    <source>
        <dbReference type="Proteomes" id="UP000426444"/>
    </source>
</evidence>
<protein>
    <submittedName>
        <fullName evidence="1">Uncharacterized protein</fullName>
    </submittedName>
</protein>
<evidence type="ECO:0000313" key="1">
    <source>
        <dbReference type="EMBL" id="QGT99502.1"/>
    </source>
</evidence>
<name>A0A6I6DES4_9FIRM</name>
<sequence length="109" mass="12910">MSINKTILTALSNLEVPVTFQTYKGKANTYITFFTYLDKAEQHADDEERITGQYIQLDIWSNSDYTDLVDNVHNLMQQAGFIKISFNDLYENDLKIYHKVMRYRIEKEE</sequence>
<dbReference type="OrthoDB" id="2454603at2"/>
<keyword evidence="2" id="KW-1185">Reference proteome</keyword>
<accession>A0A6I6DES4</accession>
<dbReference type="KEGG" id="salq:SYNTR_0909"/>
<reference evidence="2" key="1">
    <citation type="journal article" date="2019" name="Microbiology">
        <title>Complete Genome Sequence of an Uncultured Bacterium of the Candidate Phylum Bipolaricaulota.</title>
        <authorList>
            <person name="Kadnikov V.V."/>
            <person name="Mardanov A.V."/>
            <person name="Beletsky A.V."/>
            <person name="Frank Y.A."/>
            <person name="Karnachuk O.V."/>
            <person name="Ravin N.V."/>
        </authorList>
    </citation>
    <scope>NUCLEOTIDE SEQUENCE [LARGE SCALE GENOMIC DNA]</scope>
</reference>
<dbReference type="RefSeq" id="WP_156203391.1">
    <property type="nucleotide sequence ID" value="NZ_CP046457.1"/>
</dbReference>
<dbReference type="EMBL" id="CP046457">
    <property type="protein sequence ID" value="QGT99502.1"/>
    <property type="molecule type" value="Genomic_DNA"/>
</dbReference>
<proteinExistence type="predicted"/>
<dbReference type="AlphaFoldDB" id="A0A6I6DES4"/>